<dbReference type="Pfam" id="PF02674">
    <property type="entry name" value="Colicin_V"/>
    <property type="match status" value="1"/>
</dbReference>
<comment type="subcellular location">
    <subcellularLocation>
        <location evidence="1">Membrane</location>
        <topology evidence="1">Multi-pass membrane protein</topology>
    </subcellularLocation>
</comment>
<accession>A0A5C5WWN8</accession>
<evidence type="ECO:0000313" key="7">
    <source>
        <dbReference type="EMBL" id="TWT55364.1"/>
    </source>
</evidence>
<reference evidence="7 8" key="1">
    <citation type="submission" date="2019-02" db="EMBL/GenBank/DDBJ databases">
        <title>Deep-cultivation of Planctomycetes and their phenomic and genomic characterization uncovers novel biology.</title>
        <authorList>
            <person name="Wiegand S."/>
            <person name="Jogler M."/>
            <person name="Boedeker C."/>
            <person name="Pinto D."/>
            <person name="Vollmers J."/>
            <person name="Rivas-Marin E."/>
            <person name="Kohn T."/>
            <person name="Peeters S.H."/>
            <person name="Heuer A."/>
            <person name="Rast P."/>
            <person name="Oberbeckmann S."/>
            <person name="Bunk B."/>
            <person name="Jeske O."/>
            <person name="Meyerdierks A."/>
            <person name="Storesund J.E."/>
            <person name="Kallscheuer N."/>
            <person name="Luecker S."/>
            <person name="Lage O.M."/>
            <person name="Pohl T."/>
            <person name="Merkel B.J."/>
            <person name="Hornburger P."/>
            <person name="Mueller R.-W."/>
            <person name="Bruemmer F."/>
            <person name="Labrenz M."/>
            <person name="Spormann A.M."/>
            <person name="Op Den Camp H."/>
            <person name="Overmann J."/>
            <person name="Amann R."/>
            <person name="Jetten M.S.M."/>
            <person name="Mascher T."/>
            <person name="Medema M.H."/>
            <person name="Devos D.P."/>
            <person name="Kaster A.-K."/>
            <person name="Ovreas L."/>
            <person name="Rohde M."/>
            <person name="Galperin M.Y."/>
            <person name="Jogler C."/>
        </authorList>
    </citation>
    <scope>NUCLEOTIDE SEQUENCE [LARGE SCALE GENOMIC DNA]</scope>
    <source>
        <strain evidence="7 8">CA85</strain>
    </source>
</reference>
<proteinExistence type="predicted"/>
<name>A0A5C5WWN8_9BACT</name>
<evidence type="ECO:0000256" key="1">
    <source>
        <dbReference type="ARBA" id="ARBA00004141"/>
    </source>
</evidence>
<feature type="transmembrane region" description="Helical" evidence="6">
    <location>
        <begin position="93"/>
        <end position="116"/>
    </location>
</feature>
<evidence type="ECO:0000256" key="6">
    <source>
        <dbReference type="SAM" id="Phobius"/>
    </source>
</evidence>
<dbReference type="GO" id="GO:0016020">
    <property type="term" value="C:membrane"/>
    <property type="evidence" value="ECO:0007669"/>
    <property type="project" value="UniProtKB-SubCell"/>
</dbReference>
<sequence>MAVVLFGTMLFGALKGFAWQLASIASIVVSYAVAYHYREPFSQNIQAEPPWNRFLAMLILYVVTSFVIWVGFRMISSTIDRMKLKEFDRQIGALFGLGKGAIFCTLITLFAVTLLGEKSQQAITASRSGRWIARLLDESDSIMPEELAVVVQPYLERAESQLESDQAAQPWLAESAPAQQPNGNWQQPNPAWSTAQNAAPAAQRPSTNNAAPQWQQAARPAPWQR</sequence>
<keyword evidence="4 6" id="KW-0472">Membrane</keyword>
<evidence type="ECO:0000256" key="3">
    <source>
        <dbReference type="ARBA" id="ARBA00022989"/>
    </source>
</evidence>
<keyword evidence="8" id="KW-1185">Reference proteome</keyword>
<gene>
    <name evidence="7" type="ORF">CA85_49370</name>
</gene>
<dbReference type="GO" id="GO:0009403">
    <property type="term" value="P:toxin biosynthetic process"/>
    <property type="evidence" value="ECO:0007669"/>
    <property type="project" value="InterPro"/>
</dbReference>
<dbReference type="InterPro" id="IPR003825">
    <property type="entry name" value="Colicin-V_CvpA"/>
</dbReference>
<evidence type="ECO:0000256" key="5">
    <source>
        <dbReference type="SAM" id="MobiDB-lite"/>
    </source>
</evidence>
<protein>
    <submittedName>
        <fullName evidence="7">Colicin V production protein</fullName>
    </submittedName>
</protein>
<feature type="compositionally biased region" description="Low complexity" evidence="5">
    <location>
        <begin position="210"/>
        <end position="225"/>
    </location>
</feature>
<evidence type="ECO:0000256" key="4">
    <source>
        <dbReference type="ARBA" id="ARBA00023136"/>
    </source>
</evidence>
<evidence type="ECO:0000313" key="8">
    <source>
        <dbReference type="Proteomes" id="UP000318053"/>
    </source>
</evidence>
<dbReference type="EMBL" id="SJPK01000026">
    <property type="protein sequence ID" value="TWT55364.1"/>
    <property type="molecule type" value="Genomic_DNA"/>
</dbReference>
<organism evidence="7 8">
    <name type="scientific">Allorhodopirellula solitaria</name>
    <dbReference type="NCBI Taxonomy" id="2527987"/>
    <lineage>
        <taxon>Bacteria</taxon>
        <taxon>Pseudomonadati</taxon>
        <taxon>Planctomycetota</taxon>
        <taxon>Planctomycetia</taxon>
        <taxon>Pirellulales</taxon>
        <taxon>Pirellulaceae</taxon>
        <taxon>Allorhodopirellula</taxon>
    </lineage>
</organism>
<evidence type="ECO:0000256" key="2">
    <source>
        <dbReference type="ARBA" id="ARBA00022692"/>
    </source>
</evidence>
<comment type="caution">
    <text evidence="7">The sequence shown here is derived from an EMBL/GenBank/DDBJ whole genome shotgun (WGS) entry which is preliminary data.</text>
</comment>
<dbReference type="PANTHER" id="PTHR37306:SF1">
    <property type="entry name" value="COLICIN V PRODUCTION PROTEIN"/>
    <property type="match status" value="1"/>
</dbReference>
<dbReference type="AlphaFoldDB" id="A0A5C5WWN8"/>
<dbReference type="Proteomes" id="UP000318053">
    <property type="component" value="Unassembled WGS sequence"/>
</dbReference>
<feature type="transmembrane region" description="Helical" evidence="6">
    <location>
        <begin position="51"/>
        <end position="72"/>
    </location>
</feature>
<keyword evidence="3 6" id="KW-1133">Transmembrane helix</keyword>
<feature type="region of interest" description="Disordered" evidence="5">
    <location>
        <begin position="173"/>
        <end position="225"/>
    </location>
</feature>
<dbReference type="PANTHER" id="PTHR37306">
    <property type="entry name" value="COLICIN V PRODUCTION PROTEIN"/>
    <property type="match status" value="1"/>
</dbReference>
<keyword evidence="2 6" id="KW-0812">Transmembrane</keyword>
<feature type="compositionally biased region" description="Low complexity" evidence="5">
    <location>
        <begin position="176"/>
        <end position="192"/>
    </location>
</feature>